<dbReference type="KEGG" id="aori:SD37_22900"/>
<keyword evidence="2" id="KW-1185">Reference proteome</keyword>
<dbReference type="Proteomes" id="UP000093695">
    <property type="component" value="Chromosome"/>
</dbReference>
<dbReference type="eggNOG" id="ENOG5033V08">
    <property type="taxonomic scope" value="Bacteria"/>
</dbReference>
<gene>
    <name evidence="1" type="ORF">SD37_22900</name>
</gene>
<evidence type="ECO:0000313" key="1">
    <source>
        <dbReference type="EMBL" id="ANN21960.1"/>
    </source>
</evidence>
<sequence length="222" mass="23459">MITMQPVLEVHAPDGFALWPVAEVDSFGYLALTGELTPLEVGTAVMRIAGCNDIAPEDDNRPSRPADPLGSFLHGLLTLDTLFAAGGLRVTDSATGVAFLPGCCNGLEDWREWHEVLDGSGQAWVGHDPDPRAERHGETVRLTVDAEQNGSPVIELPATDLRRLLAGAEHDLAGFLTLAADWAAQNLPRHAAPVTAALARALDLPTPTEPSAGNLEAHADTA</sequence>
<organism evidence="1 2">
    <name type="scientific">Amycolatopsis orientalis</name>
    <name type="common">Nocardia orientalis</name>
    <dbReference type="NCBI Taxonomy" id="31958"/>
    <lineage>
        <taxon>Bacteria</taxon>
        <taxon>Bacillati</taxon>
        <taxon>Actinomycetota</taxon>
        <taxon>Actinomycetes</taxon>
        <taxon>Pseudonocardiales</taxon>
        <taxon>Pseudonocardiaceae</taxon>
        <taxon>Amycolatopsis</taxon>
    </lineage>
</organism>
<name>A0A193CCC8_AMYOR</name>
<proteinExistence type="predicted"/>
<dbReference type="EMBL" id="CP016174">
    <property type="protein sequence ID" value="ANN21960.1"/>
    <property type="molecule type" value="Genomic_DNA"/>
</dbReference>
<accession>A0A193CCC8</accession>
<dbReference type="AlphaFoldDB" id="A0A193CCC8"/>
<evidence type="ECO:0000313" key="2">
    <source>
        <dbReference type="Proteomes" id="UP000093695"/>
    </source>
</evidence>
<reference evidence="1 2" key="1">
    <citation type="journal article" date="2015" name="Genome Announc.">
        <title>Draft Genome Sequence of Norvancomycin-Producing Strain Amycolatopsis orientalis CPCC200066.</title>
        <authorList>
            <person name="Lei X."/>
            <person name="Yuan F."/>
            <person name="Shi Y."/>
            <person name="Li X."/>
            <person name="Wang L."/>
            <person name="Hong B."/>
        </authorList>
    </citation>
    <scope>NUCLEOTIDE SEQUENCE [LARGE SCALE GENOMIC DNA]</scope>
    <source>
        <strain evidence="1 2">B-37</strain>
    </source>
</reference>
<protein>
    <submittedName>
        <fullName evidence="1">Uncharacterized protein</fullName>
    </submittedName>
</protein>